<dbReference type="OrthoDB" id="9769888at2"/>
<evidence type="ECO:0000313" key="5">
    <source>
        <dbReference type="Proteomes" id="UP000187735"/>
    </source>
</evidence>
<keyword evidence="4" id="KW-0223">Dioxygenase</keyword>
<dbReference type="InterPro" id="IPR042098">
    <property type="entry name" value="TauD-like_sf"/>
</dbReference>
<keyword evidence="2" id="KW-0560">Oxidoreductase</keyword>
<organism evidence="4 5">
    <name type="scientific">Fuerstiella marisgermanici</name>
    <dbReference type="NCBI Taxonomy" id="1891926"/>
    <lineage>
        <taxon>Bacteria</taxon>
        <taxon>Pseudomonadati</taxon>
        <taxon>Planctomycetota</taxon>
        <taxon>Planctomycetia</taxon>
        <taxon>Planctomycetales</taxon>
        <taxon>Planctomycetaceae</taxon>
        <taxon>Fuerstiella</taxon>
    </lineage>
</organism>
<accession>A0A1P8WN97</accession>
<dbReference type="AlphaFoldDB" id="A0A1P8WN97"/>
<dbReference type="PANTHER" id="PTHR10696">
    <property type="entry name" value="GAMMA-BUTYROBETAINE HYDROXYLASE-RELATED"/>
    <property type="match status" value="1"/>
</dbReference>
<comment type="cofactor">
    <cofactor evidence="1">
        <name>Fe(2+)</name>
        <dbReference type="ChEBI" id="CHEBI:29033"/>
    </cofactor>
</comment>
<feature type="domain" description="TauD/TfdA-like" evidence="3">
    <location>
        <begin position="20"/>
        <end position="318"/>
    </location>
</feature>
<dbReference type="Proteomes" id="UP000187735">
    <property type="component" value="Chromosome"/>
</dbReference>
<name>A0A1P8WN97_9PLAN</name>
<dbReference type="SUPFAM" id="SSF51197">
    <property type="entry name" value="Clavaminate synthase-like"/>
    <property type="match status" value="1"/>
</dbReference>
<gene>
    <name evidence="4" type="ORF">Fuma_05201</name>
</gene>
<dbReference type="GO" id="GO:0016706">
    <property type="term" value="F:2-oxoglutarate-dependent dioxygenase activity"/>
    <property type="evidence" value="ECO:0007669"/>
    <property type="project" value="UniProtKB-ARBA"/>
</dbReference>
<protein>
    <submittedName>
        <fullName evidence="4">Taurine catabolism dioxygenase TauD, TfdA family</fullName>
    </submittedName>
</protein>
<dbReference type="STRING" id="1891926.Fuma_05201"/>
<dbReference type="Gene3D" id="3.60.130.10">
    <property type="entry name" value="Clavaminate synthase-like"/>
    <property type="match status" value="1"/>
</dbReference>
<proteinExistence type="predicted"/>
<evidence type="ECO:0000256" key="2">
    <source>
        <dbReference type="ARBA" id="ARBA00023002"/>
    </source>
</evidence>
<dbReference type="InterPro" id="IPR050411">
    <property type="entry name" value="AlphaKG_dependent_hydroxylases"/>
</dbReference>
<dbReference type="EMBL" id="CP017641">
    <property type="protein sequence ID" value="APZ95542.1"/>
    <property type="molecule type" value="Genomic_DNA"/>
</dbReference>
<dbReference type="KEGG" id="fmr:Fuma_05201"/>
<evidence type="ECO:0000259" key="3">
    <source>
        <dbReference type="Pfam" id="PF02668"/>
    </source>
</evidence>
<reference evidence="4 5" key="1">
    <citation type="journal article" date="2016" name="Front. Microbiol.">
        <title>Fuerstia marisgermanicae gen. nov., sp. nov., an Unusual Member of the Phylum Planctomycetes from the German Wadden Sea.</title>
        <authorList>
            <person name="Kohn T."/>
            <person name="Heuer A."/>
            <person name="Jogler M."/>
            <person name="Vollmers J."/>
            <person name="Boedeker C."/>
            <person name="Bunk B."/>
            <person name="Rast P."/>
            <person name="Borchert D."/>
            <person name="Glockner I."/>
            <person name="Freese H.M."/>
            <person name="Klenk H.P."/>
            <person name="Overmann J."/>
            <person name="Kaster A.K."/>
            <person name="Rohde M."/>
            <person name="Wiegand S."/>
            <person name="Jogler C."/>
        </authorList>
    </citation>
    <scope>NUCLEOTIDE SEQUENCE [LARGE SCALE GENOMIC DNA]</scope>
    <source>
        <strain evidence="4 5">NH11</strain>
    </source>
</reference>
<keyword evidence="5" id="KW-1185">Reference proteome</keyword>
<dbReference type="InterPro" id="IPR003819">
    <property type="entry name" value="TauD/TfdA-like"/>
</dbReference>
<evidence type="ECO:0000313" key="4">
    <source>
        <dbReference type="EMBL" id="APZ95542.1"/>
    </source>
</evidence>
<evidence type="ECO:0000256" key="1">
    <source>
        <dbReference type="ARBA" id="ARBA00001954"/>
    </source>
</evidence>
<sequence length="325" mass="36058">MQVSPLNLDTLRSDDGSTTFPLVLACETSDATLDDTATWIEQNRDDLNAQASAHGAILFRGFPLATDQDFDRFIAAFDFPNFTYKDSLSNAVRTNRTERVFTANEAPPDVSIFLHHEMAQTPMYPSKLFFFCEKAAEEGGATPLCRSDVLFARMQKEVPDFAADCINKGLLYSHVMPAVDDAASGMGRSWQSTWKATTPEEAETRMTGLGYTWEWQDDGCLKVTTPKLQAVRDLGDGRTSFFNQLIAAFKGWKDARNDPSKSITFGDGSPLDPGLMNRVIDMAEEITFDVPWQTGDVALVDNYVTMHGRRTFQGTRKVLASLVAS</sequence>
<dbReference type="PANTHER" id="PTHR10696:SF21">
    <property type="entry name" value="TAUD_TFDA-LIKE DOMAIN-CONTAINING PROTEIN"/>
    <property type="match status" value="1"/>
</dbReference>
<dbReference type="Pfam" id="PF02668">
    <property type="entry name" value="TauD"/>
    <property type="match status" value="1"/>
</dbReference>
<dbReference type="RefSeq" id="WP_077026692.1">
    <property type="nucleotide sequence ID" value="NZ_CP017641.1"/>
</dbReference>